<protein>
    <submittedName>
        <fullName evidence="2">Uncharacterized protein</fullName>
    </submittedName>
</protein>
<comment type="caution">
    <text evidence="2">The sequence shown here is derived from an EMBL/GenBank/DDBJ whole genome shotgun (WGS) entry which is preliminary data.</text>
</comment>
<keyword evidence="1" id="KW-0472">Membrane</keyword>
<gene>
    <name evidence="2" type="ORF">G4L39_01470</name>
</gene>
<reference evidence="2 3" key="1">
    <citation type="submission" date="2020-02" db="EMBL/GenBank/DDBJ databases">
        <title>Draft genome sequence of Limisphaera ngatamarikiensis NGM72.4T, a thermophilic Verrucomicrobia grouped in subdivision 3.</title>
        <authorList>
            <person name="Carere C.R."/>
            <person name="Steen J."/>
            <person name="Hugenholtz P."/>
            <person name="Stott M.B."/>
        </authorList>
    </citation>
    <scope>NUCLEOTIDE SEQUENCE [LARGE SCALE GENOMIC DNA]</scope>
    <source>
        <strain evidence="2 3">NGM72.4</strain>
    </source>
</reference>
<dbReference type="EMBL" id="JAAKYA010000009">
    <property type="protein sequence ID" value="NGO38068.1"/>
    <property type="molecule type" value="Genomic_DNA"/>
</dbReference>
<organism evidence="2 3">
    <name type="scientific">Limisphaera ngatamarikiensis</name>
    <dbReference type="NCBI Taxonomy" id="1324935"/>
    <lineage>
        <taxon>Bacteria</taxon>
        <taxon>Pseudomonadati</taxon>
        <taxon>Verrucomicrobiota</taxon>
        <taxon>Verrucomicrobiia</taxon>
        <taxon>Limisphaerales</taxon>
        <taxon>Limisphaeraceae</taxon>
        <taxon>Limisphaera</taxon>
    </lineage>
</organism>
<dbReference type="Proteomes" id="UP000477311">
    <property type="component" value="Unassembled WGS sequence"/>
</dbReference>
<evidence type="ECO:0000313" key="3">
    <source>
        <dbReference type="Proteomes" id="UP000477311"/>
    </source>
</evidence>
<keyword evidence="1" id="KW-1133">Transmembrane helix</keyword>
<accession>A0A6M1RD88</accession>
<dbReference type="AlphaFoldDB" id="A0A6M1RD88"/>
<feature type="transmembrane region" description="Helical" evidence="1">
    <location>
        <begin position="108"/>
        <end position="131"/>
    </location>
</feature>
<dbReference type="RefSeq" id="WP_165105376.1">
    <property type="nucleotide sequence ID" value="NZ_JAAKYA010000009.1"/>
</dbReference>
<name>A0A6M1RD88_9BACT</name>
<keyword evidence="1" id="KW-0812">Transmembrane</keyword>
<feature type="transmembrane region" description="Helical" evidence="1">
    <location>
        <begin position="46"/>
        <end position="65"/>
    </location>
</feature>
<sequence length="134" mass="14362">MVLIGMFIPDTVSFGGGWLGGWLQLAVHLVLFGSVWLGWALKQWKWALCGAGGAGAIMVSAYVWRKVVHPGQVMVDYGGPYLLGLTVLPFVAGLLYPGRWYEKLGFTVVGLLVECVALVVVGFVLIALTGLPVD</sequence>
<proteinExistence type="predicted"/>
<evidence type="ECO:0000256" key="1">
    <source>
        <dbReference type="SAM" id="Phobius"/>
    </source>
</evidence>
<evidence type="ECO:0000313" key="2">
    <source>
        <dbReference type="EMBL" id="NGO38068.1"/>
    </source>
</evidence>
<feature type="transmembrane region" description="Helical" evidence="1">
    <location>
        <begin position="77"/>
        <end position="96"/>
    </location>
</feature>
<keyword evidence="3" id="KW-1185">Reference proteome</keyword>
<feature type="transmembrane region" description="Helical" evidence="1">
    <location>
        <begin position="20"/>
        <end position="39"/>
    </location>
</feature>